<name>A0ABV7AAF0_9BACI</name>
<dbReference type="RefSeq" id="WP_390307798.1">
    <property type="nucleotide sequence ID" value="NZ_JBHRRZ010000039.1"/>
</dbReference>
<proteinExistence type="predicted"/>
<dbReference type="Gene3D" id="3.40.50.720">
    <property type="entry name" value="NAD(P)-binding Rossmann-like Domain"/>
    <property type="match status" value="1"/>
</dbReference>
<protein>
    <recommendedName>
        <fullName evidence="3">SDR family NAD(P)-dependent oxidoreductase</fullName>
    </recommendedName>
</protein>
<comment type="caution">
    <text evidence="1">The sequence shown here is derived from an EMBL/GenBank/DDBJ whole genome shotgun (WGS) entry which is preliminary data.</text>
</comment>
<dbReference type="Proteomes" id="UP001595387">
    <property type="component" value="Unassembled WGS sequence"/>
</dbReference>
<dbReference type="EMBL" id="JBHRRZ010000039">
    <property type="protein sequence ID" value="MFC2949830.1"/>
    <property type="molecule type" value="Genomic_DNA"/>
</dbReference>
<accession>A0ABV7AAF0</accession>
<organism evidence="1 2">
    <name type="scientific">Virgibacillus sediminis</name>
    <dbReference type="NCBI Taxonomy" id="202260"/>
    <lineage>
        <taxon>Bacteria</taxon>
        <taxon>Bacillati</taxon>
        <taxon>Bacillota</taxon>
        <taxon>Bacilli</taxon>
        <taxon>Bacillales</taxon>
        <taxon>Bacillaceae</taxon>
        <taxon>Virgibacillus</taxon>
    </lineage>
</organism>
<dbReference type="InterPro" id="IPR036291">
    <property type="entry name" value="NAD(P)-bd_dom_sf"/>
</dbReference>
<dbReference type="SUPFAM" id="SSF51735">
    <property type="entry name" value="NAD(P)-binding Rossmann-fold domains"/>
    <property type="match status" value="1"/>
</dbReference>
<keyword evidence="2" id="KW-1185">Reference proteome</keyword>
<evidence type="ECO:0000313" key="1">
    <source>
        <dbReference type="EMBL" id="MFC2949830.1"/>
    </source>
</evidence>
<evidence type="ECO:0008006" key="3">
    <source>
        <dbReference type="Google" id="ProtNLM"/>
    </source>
</evidence>
<sequence>MDDKRISGTLEGRVATVTGSALGIGRAIAMQLANYEASDFGLTVQIMIADMRLPNKCKR</sequence>
<gene>
    <name evidence="1" type="ORF">ACFODW_16020</name>
</gene>
<reference evidence="2" key="1">
    <citation type="journal article" date="2019" name="Int. J. Syst. Evol. Microbiol.">
        <title>The Global Catalogue of Microorganisms (GCM) 10K type strain sequencing project: providing services to taxonomists for standard genome sequencing and annotation.</title>
        <authorList>
            <consortium name="The Broad Institute Genomics Platform"/>
            <consortium name="The Broad Institute Genome Sequencing Center for Infectious Disease"/>
            <person name="Wu L."/>
            <person name="Ma J."/>
        </authorList>
    </citation>
    <scope>NUCLEOTIDE SEQUENCE [LARGE SCALE GENOMIC DNA]</scope>
    <source>
        <strain evidence="2">KCTC 13193</strain>
    </source>
</reference>
<evidence type="ECO:0000313" key="2">
    <source>
        <dbReference type="Proteomes" id="UP001595387"/>
    </source>
</evidence>